<accession>G1W8A9</accession>
<protein>
    <recommendedName>
        <fullName evidence="4">Fibrobacter succinogenes major paralogous domain-containing protein</fullName>
    </recommendedName>
</protein>
<dbReference type="EMBL" id="ADGI01000006">
    <property type="protein sequence ID" value="EGV29655.1"/>
    <property type="molecule type" value="Genomic_DNA"/>
</dbReference>
<feature type="chain" id="PRO_5003424752" description="Fibrobacter succinogenes major paralogous domain-containing protein" evidence="1">
    <location>
        <begin position="24"/>
        <end position="556"/>
    </location>
</feature>
<evidence type="ECO:0000313" key="2">
    <source>
        <dbReference type="EMBL" id="EGV29655.1"/>
    </source>
</evidence>
<reference evidence="2 3" key="1">
    <citation type="submission" date="2011-07" db="EMBL/GenBank/DDBJ databases">
        <title>The Genome Sequence of Prevotella oulorum F0390.</title>
        <authorList>
            <consortium name="The Broad Institute Genome Sequencing Platform"/>
            <consortium name="The Broad Institute Genome Sequencing Center for Infectious Disease"/>
            <person name="Earl A."/>
            <person name="Ward D."/>
            <person name="Feldgarden M."/>
            <person name="Gevers D."/>
            <person name="Izard J."/>
            <person name="Ganesan A."/>
            <person name="Baranova O.V."/>
            <person name="Blanton J.M."/>
            <person name="Tanner A.C."/>
            <person name="Dewhirst F.E."/>
            <person name="Young S.K."/>
            <person name="Zeng Q."/>
            <person name="Gargeya S."/>
            <person name="Fitzgerald M."/>
            <person name="Haas B."/>
            <person name="Abouelleil A."/>
            <person name="Alvarado L."/>
            <person name="Arachchi H.M."/>
            <person name="Berlin A."/>
            <person name="Brown A."/>
            <person name="Chapman S.B."/>
            <person name="Chen Z."/>
            <person name="Dunbar C."/>
            <person name="Freedman E."/>
            <person name="Gearin G."/>
            <person name="Gellesch M."/>
            <person name="Goldberg J."/>
            <person name="Griggs A."/>
            <person name="Gujja S."/>
            <person name="Heiman D."/>
            <person name="Howarth C."/>
            <person name="Larson L."/>
            <person name="Lui A."/>
            <person name="MacDonald P.J.P."/>
            <person name="Mehta T."/>
            <person name="Montmayeur A."/>
            <person name="Murphy C."/>
            <person name="Neiman D."/>
            <person name="Pearson M."/>
            <person name="Priest M."/>
            <person name="Roberts A."/>
            <person name="Saif S."/>
            <person name="Shea T."/>
            <person name="Shenoy N."/>
            <person name="Sisk P."/>
            <person name="Stolte C."/>
            <person name="Sykes S."/>
            <person name="Wortman J."/>
            <person name="Nusbaum C."/>
            <person name="Birren B."/>
        </authorList>
    </citation>
    <scope>NUCLEOTIDE SEQUENCE [LARGE SCALE GENOMIC DNA]</scope>
    <source>
        <strain evidence="2 3">F0390</strain>
    </source>
</reference>
<dbReference type="RefSeq" id="WP_004379029.1">
    <property type="nucleotide sequence ID" value="NZ_JH114215.1"/>
</dbReference>
<dbReference type="PROSITE" id="PS51257">
    <property type="entry name" value="PROKAR_LIPOPROTEIN"/>
    <property type="match status" value="1"/>
</dbReference>
<name>G1W8A9_9BACT</name>
<keyword evidence="1" id="KW-0732">Signal</keyword>
<dbReference type="HOGENOM" id="CLU_028180_0_0_10"/>
<evidence type="ECO:0000256" key="1">
    <source>
        <dbReference type="SAM" id="SignalP"/>
    </source>
</evidence>
<dbReference type="AlphaFoldDB" id="G1W8A9"/>
<dbReference type="OrthoDB" id="1082936at2"/>
<organism evidence="2 3">
    <name type="scientific">Segatella oulorum F0390</name>
    <dbReference type="NCBI Taxonomy" id="702438"/>
    <lineage>
        <taxon>Bacteria</taxon>
        <taxon>Pseudomonadati</taxon>
        <taxon>Bacteroidota</taxon>
        <taxon>Bacteroidia</taxon>
        <taxon>Bacteroidales</taxon>
        <taxon>Prevotellaceae</taxon>
        <taxon>Segatella</taxon>
    </lineage>
</organism>
<feature type="signal peptide" evidence="1">
    <location>
        <begin position="1"/>
        <end position="23"/>
    </location>
</feature>
<evidence type="ECO:0000313" key="3">
    <source>
        <dbReference type="Proteomes" id="UP000005141"/>
    </source>
</evidence>
<gene>
    <name evidence="2" type="ORF">HMPREF9431_00060</name>
</gene>
<comment type="caution">
    <text evidence="2">The sequence shown here is derived from an EMBL/GenBank/DDBJ whole genome shotgun (WGS) entry which is preliminary data.</text>
</comment>
<proteinExistence type="predicted"/>
<keyword evidence="3" id="KW-1185">Reference proteome</keyword>
<evidence type="ECO:0008006" key="4">
    <source>
        <dbReference type="Google" id="ProtNLM"/>
    </source>
</evidence>
<dbReference type="GeneID" id="95424844"/>
<dbReference type="Proteomes" id="UP000005141">
    <property type="component" value="Unassembled WGS sequence"/>
</dbReference>
<sequence>MMNIKQNKGLFALLLLAVLTACTSEDNITTSKQLIEVGGDKLKIVINEEPFDVETTTQTRAGGMEQSIPAGTVDLGDGLEAEVSISQGTPAPKTRATVVSDGHYNIYAYDANTNQMLIGPNKKLSGNVVGGVFTPDAGSRLELEAGTYKFVCCTDGVYLDPTYGTGNMPFWGINVKKEMIGATAPITLSGDEQQIVFLMYHREARARFRITGYTNQLTNVQLVMEFWSASSHYTYLRIPTGFQGPGTAMGGLVSDTYTMPSTPTQASVTYPLANEFLSDYKYLSWLKNPWEDINLRISGTIYGKTVSKTVNCRFDHNTVLKENGTYTINLKLKPTPALYLFEDGSCGALAEKGSRTPIAAVVKEKTNSEEGTAMALNVVDTGDTPMNFNKQKFSFADAVNDMNGYYYTWNSESTPNGDVKATAIGGGFIPNAPSYQGFYQAAHYDPGVATTNVGKWYLPALGEWRLALKELGKVDIADMVPTWTIYGSSFVSWNKSVMEKVFTPVGGTALSGYPLRESSTAYDGFGLTYYLDIENNGISISSESHNNHPVVPFIHF</sequence>
<dbReference type="PATRIC" id="fig|702438.4.peg.61"/>